<keyword evidence="1" id="KW-0732">Signal</keyword>
<dbReference type="Gene3D" id="3.40.50.10610">
    <property type="entry name" value="ABC-type transport auxiliary lipoprotein component"/>
    <property type="match status" value="1"/>
</dbReference>
<accession>A0A5C6ABT0</accession>
<keyword evidence="3" id="KW-1185">Reference proteome</keyword>
<dbReference type="AlphaFoldDB" id="A0A5C6ABT0"/>
<evidence type="ECO:0000313" key="3">
    <source>
        <dbReference type="Proteomes" id="UP000316213"/>
    </source>
</evidence>
<dbReference type="Pfam" id="PF13036">
    <property type="entry name" value="LpoB"/>
    <property type="match status" value="1"/>
</dbReference>
<dbReference type="Gene3D" id="2.40.10.410">
    <property type="entry name" value="FlgT, C-terminal domain"/>
    <property type="match status" value="1"/>
</dbReference>
<comment type="caution">
    <text evidence="2">The sequence shown here is derived from an EMBL/GenBank/DDBJ whole genome shotgun (WGS) entry which is preliminary data.</text>
</comment>
<dbReference type="InterPro" id="IPR014094">
    <property type="entry name" value="LpoB"/>
</dbReference>
<evidence type="ECO:0000256" key="1">
    <source>
        <dbReference type="SAM" id="SignalP"/>
    </source>
</evidence>
<proteinExistence type="predicted"/>
<dbReference type="EMBL" id="SJPM01000004">
    <property type="protein sequence ID" value="TWT97502.1"/>
    <property type="molecule type" value="Genomic_DNA"/>
</dbReference>
<evidence type="ECO:0000313" key="2">
    <source>
        <dbReference type="EMBL" id="TWT97502.1"/>
    </source>
</evidence>
<sequence length="530" mass="57491" precursor="true">MKKLNPIVFQSAITVLVGLLVVVAVSLAAGSCLAADDRATKEIVKVAFNDKSIIVGYTIRADDTTVEFFDLKSNKALSFPRTDVKEVSAVDFDQAVEIVGFPVMFSWKIFGLAENVKKLGKIAKVTPQLVYINLGRSQGMRKGAKLSVFRNLDDIVDPETGKVLATERPKIAELTVVEVDQLYCKARMAGDIEVALRVGDEVDVDSRVVVAVCPLVFEDGTTSDENAALEEDLVTNLVNRKITVVDRSNLNDLVTELLVQNTVLFDQESAKKVGELTGASHVVVGKVIPTSKERGTAYVRLVEVETGRILVASTTSIAVSQTHPMTRRRVAVAGVDRIGGNTISRQLPAFLTTQSQYRKTRSGGIRIQGAHESSSRNRNAIQTKDAGFLTKDFVFEVVLEFEQLDREAFVGMGPGLADVSYNGLTDSVYLQLVNPSIGPSSSGGVVLLNRFKLDRAEIGRLPNLGPHLVRIIKMGATVTFQVDCGNDGPTDDDLETTIQDIAKAAPFFHSKNSPLFFGGGSEFSSIRLKP</sequence>
<dbReference type="RefSeq" id="WP_146578072.1">
    <property type="nucleotide sequence ID" value="NZ_SJPM01000004.1"/>
</dbReference>
<dbReference type="OrthoDB" id="226438at2"/>
<dbReference type="PROSITE" id="PS51257">
    <property type="entry name" value="PROKAR_LIPOPROTEIN"/>
    <property type="match status" value="1"/>
</dbReference>
<gene>
    <name evidence="2" type="ORF">Pla100_26560</name>
</gene>
<dbReference type="Proteomes" id="UP000316213">
    <property type="component" value="Unassembled WGS sequence"/>
</dbReference>
<name>A0A5C6ABT0_9BACT</name>
<dbReference type="InterPro" id="IPR038165">
    <property type="entry name" value="FlgT_C_sf"/>
</dbReference>
<reference evidence="2 3" key="1">
    <citation type="submission" date="2019-02" db="EMBL/GenBank/DDBJ databases">
        <title>Deep-cultivation of Planctomycetes and their phenomic and genomic characterization uncovers novel biology.</title>
        <authorList>
            <person name="Wiegand S."/>
            <person name="Jogler M."/>
            <person name="Boedeker C."/>
            <person name="Pinto D."/>
            <person name="Vollmers J."/>
            <person name="Rivas-Marin E."/>
            <person name="Kohn T."/>
            <person name="Peeters S.H."/>
            <person name="Heuer A."/>
            <person name="Rast P."/>
            <person name="Oberbeckmann S."/>
            <person name="Bunk B."/>
            <person name="Jeske O."/>
            <person name="Meyerdierks A."/>
            <person name="Storesund J.E."/>
            <person name="Kallscheuer N."/>
            <person name="Luecker S."/>
            <person name="Lage O.M."/>
            <person name="Pohl T."/>
            <person name="Merkel B.J."/>
            <person name="Hornburger P."/>
            <person name="Mueller R.-W."/>
            <person name="Bruemmer F."/>
            <person name="Labrenz M."/>
            <person name="Spormann A.M."/>
            <person name="Op Den Camp H."/>
            <person name="Overmann J."/>
            <person name="Amann R."/>
            <person name="Jetten M.S.M."/>
            <person name="Mascher T."/>
            <person name="Medema M.H."/>
            <person name="Devos D.P."/>
            <person name="Kaster A.-K."/>
            <person name="Ovreas L."/>
            <person name="Rohde M."/>
            <person name="Galperin M.Y."/>
            <person name="Jogler C."/>
        </authorList>
    </citation>
    <scope>NUCLEOTIDE SEQUENCE [LARGE SCALE GENOMIC DNA]</scope>
    <source>
        <strain evidence="2 3">Pla100</strain>
    </source>
</reference>
<organism evidence="2 3">
    <name type="scientific">Neorhodopirellula pilleata</name>
    <dbReference type="NCBI Taxonomy" id="2714738"/>
    <lineage>
        <taxon>Bacteria</taxon>
        <taxon>Pseudomonadati</taxon>
        <taxon>Planctomycetota</taxon>
        <taxon>Planctomycetia</taxon>
        <taxon>Pirellulales</taxon>
        <taxon>Pirellulaceae</taxon>
        <taxon>Neorhodopirellula</taxon>
    </lineage>
</organism>
<feature type="chain" id="PRO_5022696606" evidence="1">
    <location>
        <begin position="35"/>
        <end position="530"/>
    </location>
</feature>
<protein>
    <submittedName>
        <fullName evidence="2">Curli production assembly/transport component CsgG</fullName>
    </submittedName>
</protein>
<feature type="signal peptide" evidence="1">
    <location>
        <begin position="1"/>
        <end position="34"/>
    </location>
</feature>